<keyword evidence="1" id="KW-0450">Lipoyl</keyword>
<proteinExistence type="predicted"/>
<dbReference type="GO" id="GO:0005960">
    <property type="term" value="C:glycine cleavage complex"/>
    <property type="evidence" value="ECO:0007669"/>
    <property type="project" value="InterPro"/>
</dbReference>
<evidence type="ECO:0000256" key="1">
    <source>
        <dbReference type="ARBA" id="ARBA00022823"/>
    </source>
</evidence>
<dbReference type="RefSeq" id="WP_054965385.1">
    <property type="nucleotide sequence ID" value="NZ_FMUN01000005.1"/>
</dbReference>
<dbReference type="PATRIC" id="fig|381306.5.peg.1347"/>
<dbReference type="GO" id="GO:0019464">
    <property type="term" value="P:glycine decarboxylation via glycine cleavage system"/>
    <property type="evidence" value="ECO:0007669"/>
    <property type="project" value="InterPro"/>
</dbReference>
<dbReference type="STRING" id="381306.AN478_04300"/>
<dbReference type="Proteomes" id="UP000183104">
    <property type="component" value="Unassembled WGS sequence"/>
</dbReference>
<dbReference type="CDD" id="cd06848">
    <property type="entry name" value="GCS_H"/>
    <property type="match status" value="1"/>
</dbReference>
<dbReference type="AlphaFoldDB" id="A0A0P9ERK6"/>
<evidence type="ECO:0000313" key="3">
    <source>
        <dbReference type="Proteomes" id="UP000183104"/>
    </source>
</evidence>
<dbReference type="GO" id="GO:0009249">
    <property type="term" value="P:protein lipoylation"/>
    <property type="evidence" value="ECO:0007669"/>
    <property type="project" value="TreeGrafter"/>
</dbReference>
<accession>A0A0P9ERK6</accession>
<dbReference type="OrthoDB" id="9796712at2"/>
<dbReference type="EMBL" id="FMUN01000005">
    <property type="protein sequence ID" value="SCY37260.1"/>
    <property type="molecule type" value="Genomic_DNA"/>
</dbReference>
<dbReference type="InterPro" id="IPR002930">
    <property type="entry name" value="GCV_H"/>
</dbReference>
<reference evidence="3" key="1">
    <citation type="submission" date="2016-10" db="EMBL/GenBank/DDBJ databases">
        <authorList>
            <person name="Varghese N."/>
        </authorList>
    </citation>
    <scope>NUCLEOTIDE SEQUENCE [LARGE SCALE GENOMIC DNA]</scope>
    <source>
        <strain evidence="3">HL 19</strain>
    </source>
</reference>
<evidence type="ECO:0000313" key="2">
    <source>
        <dbReference type="EMBL" id="SCY37260.1"/>
    </source>
</evidence>
<dbReference type="GO" id="GO:0005829">
    <property type="term" value="C:cytosol"/>
    <property type="evidence" value="ECO:0007669"/>
    <property type="project" value="TreeGrafter"/>
</dbReference>
<dbReference type="SUPFAM" id="SSF51230">
    <property type="entry name" value="Single hybrid motif"/>
    <property type="match status" value="1"/>
</dbReference>
<dbReference type="Gene3D" id="2.40.50.100">
    <property type="match status" value="1"/>
</dbReference>
<name>A0A0P9ERK6_9GAMM</name>
<gene>
    <name evidence="2" type="ORF">SAMN05661077_1918</name>
</gene>
<dbReference type="PANTHER" id="PTHR11715:SF3">
    <property type="entry name" value="GLYCINE CLEAVAGE SYSTEM H PROTEIN-RELATED"/>
    <property type="match status" value="1"/>
</dbReference>
<sequence length="148" mass="16639">MECNGCEIRPELYYDPDFQIWARREEDGNLTVGMTDYSQSIAGKILHARVRKPGTRRPASKPIATLESGKWAGPVPNFFDCVIVEPNEEIMKDPTLLNLEPYEAYIAVVEPVNGAESALEGMLTGEAAGEEFCRRAKEEGWECDRDIR</sequence>
<organism evidence="2 3">
    <name type="scientific">Thiohalorhabdus denitrificans</name>
    <dbReference type="NCBI Taxonomy" id="381306"/>
    <lineage>
        <taxon>Bacteria</taxon>
        <taxon>Pseudomonadati</taxon>
        <taxon>Pseudomonadota</taxon>
        <taxon>Gammaproteobacteria</taxon>
        <taxon>Thiohalorhabdales</taxon>
        <taxon>Thiohalorhabdaceae</taxon>
        <taxon>Thiohalorhabdus</taxon>
    </lineage>
</organism>
<dbReference type="InterPro" id="IPR033753">
    <property type="entry name" value="GCV_H/Fam206"/>
</dbReference>
<protein>
    <submittedName>
        <fullName evidence="2">Glycine cleavage system H protein</fullName>
    </submittedName>
</protein>
<dbReference type="PANTHER" id="PTHR11715">
    <property type="entry name" value="GLYCINE CLEAVAGE SYSTEM H PROTEIN"/>
    <property type="match status" value="1"/>
</dbReference>
<dbReference type="Pfam" id="PF01597">
    <property type="entry name" value="GCV_H"/>
    <property type="match status" value="1"/>
</dbReference>
<keyword evidence="3" id="KW-1185">Reference proteome</keyword>
<dbReference type="InterPro" id="IPR011053">
    <property type="entry name" value="Single_hybrid_motif"/>
</dbReference>